<dbReference type="AlphaFoldDB" id="A0A3A5H8R2"/>
<feature type="region of interest" description="Disordered" evidence="1">
    <location>
        <begin position="57"/>
        <end position="78"/>
    </location>
</feature>
<protein>
    <submittedName>
        <fullName evidence="2">Uncharacterized protein</fullName>
    </submittedName>
</protein>
<sequence>MVKSSVVAAETEVSSICDGDSAYVSSYPPASAAVPSSRLHSGIRSCATAATVAHAMTTRKTATARPLELSGRRSARAA</sequence>
<organism evidence="2 3">
    <name type="scientific">Nocardioides cavernaquae</name>
    <dbReference type="NCBI Taxonomy" id="2321396"/>
    <lineage>
        <taxon>Bacteria</taxon>
        <taxon>Bacillati</taxon>
        <taxon>Actinomycetota</taxon>
        <taxon>Actinomycetes</taxon>
        <taxon>Propionibacteriales</taxon>
        <taxon>Nocardioidaceae</taxon>
        <taxon>Nocardioides</taxon>
    </lineage>
</organism>
<dbReference type="EMBL" id="QYRP01000002">
    <property type="protein sequence ID" value="RJS47013.1"/>
    <property type="molecule type" value="Genomic_DNA"/>
</dbReference>
<gene>
    <name evidence="2" type="ORF">D4739_12845</name>
</gene>
<comment type="caution">
    <text evidence="2">The sequence shown here is derived from an EMBL/GenBank/DDBJ whole genome shotgun (WGS) entry which is preliminary data.</text>
</comment>
<proteinExistence type="predicted"/>
<name>A0A3A5H8R2_9ACTN</name>
<dbReference type="Proteomes" id="UP000276542">
    <property type="component" value="Unassembled WGS sequence"/>
</dbReference>
<reference evidence="3" key="1">
    <citation type="submission" date="2018-09" db="EMBL/GenBank/DDBJ databases">
        <authorList>
            <person name="Zhu H."/>
        </authorList>
    </citation>
    <scope>NUCLEOTIDE SEQUENCE [LARGE SCALE GENOMIC DNA]</scope>
    <source>
        <strain evidence="3">K1W22B-1</strain>
    </source>
</reference>
<evidence type="ECO:0000256" key="1">
    <source>
        <dbReference type="SAM" id="MobiDB-lite"/>
    </source>
</evidence>
<evidence type="ECO:0000313" key="2">
    <source>
        <dbReference type="EMBL" id="RJS47013.1"/>
    </source>
</evidence>
<evidence type="ECO:0000313" key="3">
    <source>
        <dbReference type="Proteomes" id="UP000276542"/>
    </source>
</evidence>
<accession>A0A3A5H8R2</accession>
<keyword evidence="3" id="KW-1185">Reference proteome</keyword>